<evidence type="ECO:0000256" key="4">
    <source>
        <dbReference type="ARBA" id="ARBA00022622"/>
    </source>
</evidence>
<dbReference type="InterPro" id="IPR013783">
    <property type="entry name" value="Ig-like_fold"/>
</dbReference>
<organism evidence="17 18">
    <name type="scientific">Cyprinus carpio</name>
    <name type="common">Common carp</name>
    <dbReference type="NCBI Taxonomy" id="7962"/>
    <lineage>
        <taxon>Eukaryota</taxon>
        <taxon>Metazoa</taxon>
        <taxon>Chordata</taxon>
        <taxon>Craniata</taxon>
        <taxon>Vertebrata</taxon>
        <taxon>Euteleostomi</taxon>
        <taxon>Actinopterygii</taxon>
        <taxon>Neopterygii</taxon>
        <taxon>Teleostei</taxon>
        <taxon>Ostariophysi</taxon>
        <taxon>Cypriniformes</taxon>
        <taxon>Cyprinidae</taxon>
        <taxon>Cyprininae</taxon>
        <taxon>Cyprinus</taxon>
    </lineage>
</organism>
<evidence type="ECO:0000256" key="1">
    <source>
        <dbReference type="ARBA" id="ARBA00004609"/>
    </source>
</evidence>
<evidence type="ECO:0000256" key="2">
    <source>
        <dbReference type="ARBA" id="ARBA00009812"/>
    </source>
</evidence>
<feature type="domain" description="Fibronectin type-III" evidence="16">
    <location>
        <begin position="468"/>
        <end position="566"/>
    </location>
</feature>
<keyword evidence="10" id="KW-0325">Glycoprotein</keyword>
<gene>
    <name evidence="17" type="primary">cntn4</name>
</gene>
<dbReference type="GO" id="GO:0030424">
    <property type="term" value="C:axon"/>
    <property type="evidence" value="ECO:0007669"/>
    <property type="project" value="TreeGrafter"/>
</dbReference>
<dbReference type="GO" id="GO:0098552">
    <property type="term" value="C:side of membrane"/>
    <property type="evidence" value="ECO:0007669"/>
    <property type="project" value="UniProtKB-KW"/>
</dbReference>
<evidence type="ECO:0000313" key="18">
    <source>
        <dbReference type="Proteomes" id="UP000694427"/>
    </source>
</evidence>
<dbReference type="InterPro" id="IPR003598">
    <property type="entry name" value="Ig_sub2"/>
</dbReference>
<evidence type="ECO:0000256" key="7">
    <source>
        <dbReference type="ARBA" id="ARBA00022889"/>
    </source>
</evidence>
<evidence type="ECO:0000256" key="5">
    <source>
        <dbReference type="ARBA" id="ARBA00022729"/>
    </source>
</evidence>
<reference evidence="17" key="2">
    <citation type="submission" date="2025-09" db="UniProtKB">
        <authorList>
            <consortium name="Ensembl"/>
        </authorList>
    </citation>
    <scope>IDENTIFICATION</scope>
</reference>
<dbReference type="SUPFAM" id="SSF49265">
    <property type="entry name" value="Fibronectin type III"/>
    <property type="match status" value="2"/>
</dbReference>
<feature type="domain" description="Ig-like" evidence="15">
    <location>
        <begin position="367"/>
        <end position="457"/>
    </location>
</feature>
<evidence type="ECO:0000256" key="6">
    <source>
        <dbReference type="ARBA" id="ARBA00022737"/>
    </source>
</evidence>
<dbReference type="SMART" id="SM00060">
    <property type="entry name" value="FN3"/>
    <property type="match status" value="3"/>
</dbReference>
<dbReference type="InterPro" id="IPR003599">
    <property type="entry name" value="Ig_sub"/>
</dbReference>
<dbReference type="FunFam" id="2.60.40.10:FF:000035">
    <property type="entry name" value="Contactin 1"/>
    <property type="match status" value="1"/>
</dbReference>
<evidence type="ECO:0000256" key="10">
    <source>
        <dbReference type="ARBA" id="ARBA00023180"/>
    </source>
</evidence>
<keyword evidence="9" id="KW-1015">Disulfide bond</keyword>
<keyword evidence="11" id="KW-0449">Lipoprotein</keyword>
<comment type="subcellular location">
    <subcellularLocation>
        <location evidence="1">Cell membrane</location>
        <topology evidence="1">Lipid-anchor</topology>
        <topology evidence="1">GPI-anchor</topology>
    </subcellularLocation>
</comment>
<name>A0A8C1LDJ8_CYPCA</name>
<dbReference type="PROSITE" id="PS50835">
    <property type="entry name" value="IG_LIKE"/>
    <property type="match status" value="5"/>
</dbReference>
<dbReference type="Proteomes" id="UP000694427">
    <property type="component" value="Unplaced"/>
</dbReference>
<evidence type="ECO:0000256" key="9">
    <source>
        <dbReference type="ARBA" id="ARBA00023157"/>
    </source>
</evidence>
<feature type="domain" description="Ig-like" evidence="15">
    <location>
        <begin position="195"/>
        <end position="270"/>
    </location>
</feature>
<dbReference type="Pfam" id="PF00041">
    <property type="entry name" value="fn3"/>
    <property type="match status" value="2"/>
</dbReference>
<feature type="domain" description="Ig-like" evidence="15">
    <location>
        <begin position="1"/>
        <end position="78"/>
    </location>
</feature>
<dbReference type="Pfam" id="PF07679">
    <property type="entry name" value="I-set"/>
    <property type="match status" value="2"/>
</dbReference>
<dbReference type="FunFam" id="2.60.40.10:FF:000004">
    <property type="entry name" value="DCC isoform 1"/>
    <property type="match status" value="1"/>
</dbReference>
<dbReference type="InterPro" id="IPR013151">
    <property type="entry name" value="Immunoglobulin_dom"/>
</dbReference>
<dbReference type="GO" id="GO:0007420">
    <property type="term" value="P:brain development"/>
    <property type="evidence" value="ECO:0007669"/>
    <property type="project" value="TreeGrafter"/>
</dbReference>
<dbReference type="PROSITE" id="PS50853">
    <property type="entry name" value="FN3"/>
    <property type="match status" value="2"/>
</dbReference>
<dbReference type="PANTHER" id="PTHR44170:SF18">
    <property type="entry name" value="CONTACTIN 3B-RELATED"/>
    <property type="match status" value="1"/>
</dbReference>
<evidence type="ECO:0000256" key="3">
    <source>
        <dbReference type="ARBA" id="ARBA00022475"/>
    </source>
</evidence>
<sequence>MEKNREVVFSCEAQGDPPPFYRWKLNGSLLNPKPGSHHSLSGGNLRINHLNKDEDAGTYQCLASNSFGTIVSREASLTFAYLENFKTHKRSSVSVREGQGVVLLCGPPPHSGALTFSWIFNEYPSFVKQDSRRFVSQETGNLYIAKVEPSDVGNYTCVVTNTVTKTRVQGPPTPLILRNDGEDSLPLLWVVSASPQLIEKPQDVQKAIDDSLVWECKATGKPKPSYRWMKNGENLEPTEVSSPLRFEDGQQTFCVAGNKYGEVYSNAELRVIAVAPDFSQNQLKSHTLVKEGGDVLIECKPKMSPRGMISWRKGNDALRENSRIAILESGSLRISNVTKLDAGTYTCVARNQFGEASSSGNMLVKEPTIITTAPNTLDVTVGESIILPCQVSYDPSLELKFTWFFNEQLIHFGSHGGYFEKVGGHSAGDIMIRNIQLRHAGKYTCAVQTKVDSSSIATDLIVRGPPGPPTSIHVEEITDTTATLSWRPGPDNHSPITAYTIQARTPFSLGWQAVSTVPEVVGGSHLTATVIELNPWVEYEFRVLASNAVGTGEPSKPSKKARTKETVPKVTPANVSGGGGSRSELVITWEPVPEELQNGAGFGYVVAFRPFGATGWMQAAVPSPEASKYIFKNETILPFSPFQVKVGVYNNKGEGPFGPVVTIYSAEEAKSLSAFDVEVSWKALPWSTSKKRVLGYELRYWEKNEKEDTASVLRTVGNRTMAIIQGLKGSTTYYITVRAYNTAGTGPPCPAVNVTTKKPPPSQPPSKVMWNASNSKIILNWEQVKPLENESEVMGYKVSQIFLQNRRTLSHV</sequence>
<dbReference type="InterPro" id="IPR036116">
    <property type="entry name" value="FN3_sf"/>
</dbReference>
<keyword evidence="12" id="KW-0393">Immunoglobulin domain</keyword>
<feature type="domain" description="Ig-like" evidence="15">
    <location>
        <begin position="83"/>
        <end position="169"/>
    </location>
</feature>
<reference evidence="17" key="1">
    <citation type="submission" date="2025-08" db="UniProtKB">
        <authorList>
            <consortium name="Ensembl"/>
        </authorList>
    </citation>
    <scope>IDENTIFICATION</scope>
</reference>
<dbReference type="Ensembl" id="ENSCCRT00010067082.1">
    <property type="protein sequence ID" value="ENSCCRP00010061128.1"/>
    <property type="gene ID" value="ENSCCRG00010021806.1"/>
</dbReference>
<evidence type="ECO:0008006" key="19">
    <source>
        <dbReference type="Google" id="ProtNLM"/>
    </source>
</evidence>
<dbReference type="AlphaFoldDB" id="A0A8C1LDJ8"/>
<dbReference type="GO" id="GO:0007411">
    <property type="term" value="P:axon guidance"/>
    <property type="evidence" value="ECO:0007669"/>
    <property type="project" value="TreeGrafter"/>
</dbReference>
<dbReference type="FunFam" id="2.60.40.10:FF:000052">
    <property type="entry name" value="Contactin 1"/>
    <property type="match status" value="1"/>
</dbReference>
<dbReference type="FunFam" id="2.60.40.10:FF:000044">
    <property type="entry name" value="Contactin 1"/>
    <property type="match status" value="1"/>
</dbReference>
<evidence type="ECO:0000256" key="11">
    <source>
        <dbReference type="ARBA" id="ARBA00023288"/>
    </source>
</evidence>
<evidence type="ECO:0000256" key="14">
    <source>
        <dbReference type="SAM" id="MobiDB-lite"/>
    </source>
</evidence>
<keyword evidence="5" id="KW-0732">Signal</keyword>
<evidence type="ECO:0000313" key="17">
    <source>
        <dbReference type="Ensembl" id="ENSCCRP00010061128.1"/>
    </source>
</evidence>
<proteinExistence type="inferred from homology"/>
<dbReference type="SMART" id="SM00408">
    <property type="entry name" value="IGc2"/>
    <property type="match status" value="5"/>
</dbReference>
<keyword evidence="3" id="KW-1003">Cell membrane</keyword>
<dbReference type="Pfam" id="PF00047">
    <property type="entry name" value="ig"/>
    <property type="match status" value="1"/>
</dbReference>
<keyword evidence="6" id="KW-0677">Repeat</keyword>
<dbReference type="FunFam" id="2.60.40.10:FF:000028">
    <property type="entry name" value="Neuronal cell adhesion molecule"/>
    <property type="match status" value="1"/>
</dbReference>
<keyword evidence="8" id="KW-0472">Membrane</keyword>
<evidence type="ECO:0000259" key="16">
    <source>
        <dbReference type="PROSITE" id="PS50853"/>
    </source>
</evidence>
<feature type="domain" description="Ig-like" evidence="15">
    <location>
        <begin position="276"/>
        <end position="365"/>
    </location>
</feature>
<dbReference type="Pfam" id="PF13927">
    <property type="entry name" value="Ig_3"/>
    <property type="match status" value="2"/>
</dbReference>
<dbReference type="CDD" id="cd00063">
    <property type="entry name" value="FN3"/>
    <property type="match status" value="3"/>
</dbReference>
<dbReference type="FunFam" id="2.60.40.10:FF:000064">
    <property type="entry name" value="Contactin 1"/>
    <property type="match status" value="1"/>
</dbReference>
<evidence type="ECO:0000256" key="13">
    <source>
        <dbReference type="ARBA" id="ARBA00038703"/>
    </source>
</evidence>
<dbReference type="InterPro" id="IPR007110">
    <property type="entry name" value="Ig-like_dom"/>
</dbReference>
<comment type="subunit">
    <text evidence="13">Interacts with PTPRG.</text>
</comment>
<protein>
    <recommendedName>
        <fullName evidence="19">Contactin 4</fullName>
    </recommendedName>
</protein>
<dbReference type="GO" id="GO:0005886">
    <property type="term" value="C:plasma membrane"/>
    <property type="evidence" value="ECO:0007669"/>
    <property type="project" value="UniProtKB-SubCell"/>
</dbReference>
<keyword evidence="18" id="KW-1185">Reference proteome</keyword>
<evidence type="ECO:0000259" key="15">
    <source>
        <dbReference type="PROSITE" id="PS50835"/>
    </source>
</evidence>
<dbReference type="SUPFAM" id="SSF48726">
    <property type="entry name" value="Immunoglobulin"/>
    <property type="match status" value="5"/>
</dbReference>
<dbReference type="SMART" id="SM00409">
    <property type="entry name" value="IG"/>
    <property type="match status" value="5"/>
</dbReference>
<evidence type="ECO:0000256" key="8">
    <source>
        <dbReference type="ARBA" id="ARBA00023136"/>
    </source>
</evidence>
<keyword evidence="4" id="KW-0336">GPI-anchor</keyword>
<feature type="region of interest" description="Disordered" evidence="14">
    <location>
        <begin position="550"/>
        <end position="579"/>
    </location>
</feature>
<accession>A0A8C1LDJ8</accession>
<evidence type="ECO:0000256" key="12">
    <source>
        <dbReference type="ARBA" id="ARBA00023319"/>
    </source>
</evidence>
<feature type="domain" description="Fibronectin type-III" evidence="16">
    <location>
        <begin position="663"/>
        <end position="759"/>
    </location>
</feature>
<keyword evidence="7" id="KW-0130">Cell adhesion</keyword>
<dbReference type="InterPro" id="IPR013098">
    <property type="entry name" value="Ig_I-set"/>
</dbReference>
<dbReference type="InterPro" id="IPR003961">
    <property type="entry name" value="FN3_dom"/>
</dbReference>
<dbReference type="InterPro" id="IPR036179">
    <property type="entry name" value="Ig-like_dom_sf"/>
</dbReference>
<comment type="similarity">
    <text evidence="2">Belongs to the immunoglobulin superfamily. Contactin family.</text>
</comment>
<dbReference type="PANTHER" id="PTHR44170">
    <property type="entry name" value="PROTEIN SIDEKICK"/>
    <property type="match status" value="1"/>
</dbReference>
<dbReference type="GO" id="GO:0098632">
    <property type="term" value="F:cell-cell adhesion mediator activity"/>
    <property type="evidence" value="ECO:0007669"/>
    <property type="project" value="TreeGrafter"/>
</dbReference>
<dbReference type="Gene3D" id="2.60.40.10">
    <property type="entry name" value="Immunoglobulins"/>
    <property type="match status" value="8"/>
</dbReference>
<dbReference type="FunFam" id="2.60.40.10:FF:000047">
    <property type="entry name" value="Contactin 1"/>
    <property type="match status" value="1"/>
</dbReference>